<name>A0A0C3EI17_PILCF</name>
<evidence type="ECO:0000313" key="1">
    <source>
        <dbReference type="EMBL" id="KIM72285.1"/>
    </source>
</evidence>
<dbReference type="Proteomes" id="UP000054166">
    <property type="component" value="Unassembled WGS sequence"/>
</dbReference>
<sequence length="138" mass="15699">MPPYKKYQIFREYPSVRHALFSHLALSCALDVTKATATSWFGQQLFAQVFPDSVSDEVALTMLQQSLLSSNFAIVVVCHFNNDNLGGHHCLLYNNEIVISSKIVEDLITAYNTNDAVLLNHHVFETSIIAFHELLHWY</sequence>
<keyword evidence="2" id="KW-1185">Reference proteome</keyword>
<proteinExistence type="predicted"/>
<dbReference type="HOGENOM" id="CLU_1856057_0_0_1"/>
<reference evidence="1 2" key="1">
    <citation type="submission" date="2014-04" db="EMBL/GenBank/DDBJ databases">
        <authorList>
            <consortium name="DOE Joint Genome Institute"/>
            <person name="Kuo A."/>
            <person name="Tarkka M."/>
            <person name="Buscot F."/>
            <person name="Kohler A."/>
            <person name="Nagy L.G."/>
            <person name="Floudas D."/>
            <person name="Copeland A."/>
            <person name="Barry K.W."/>
            <person name="Cichocki N."/>
            <person name="Veneault-Fourrey C."/>
            <person name="LaButti K."/>
            <person name="Lindquist E.A."/>
            <person name="Lipzen A."/>
            <person name="Lundell T."/>
            <person name="Morin E."/>
            <person name="Murat C."/>
            <person name="Sun H."/>
            <person name="Tunlid A."/>
            <person name="Henrissat B."/>
            <person name="Grigoriev I.V."/>
            <person name="Hibbett D.S."/>
            <person name="Martin F."/>
            <person name="Nordberg H.P."/>
            <person name="Cantor M.N."/>
            <person name="Hua S.X."/>
        </authorList>
    </citation>
    <scope>NUCLEOTIDE SEQUENCE [LARGE SCALE GENOMIC DNA]</scope>
    <source>
        <strain evidence="1 2">F 1598</strain>
    </source>
</reference>
<dbReference type="EMBL" id="KN833144">
    <property type="protein sequence ID" value="KIM72285.1"/>
    <property type="molecule type" value="Genomic_DNA"/>
</dbReference>
<evidence type="ECO:0000313" key="2">
    <source>
        <dbReference type="Proteomes" id="UP000054166"/>
    </source>
</evidence>
<dbReference type="PROSITE" id="PS51257">
    <property type="entry name" value="PROKAR_LIPOPROTEIN"/>
    <property type="match status" value="1"/>
</dbReference>
<reference evidence="2" key="2">
    <citation type="submission" date="2015-01" db="EMBL/GenBank/DDBJ databases">
        <title>Evolutionary Origins and Diversification of the Mycorrhizal Mutualists.</title>
        <authorList>
            <consortium name="DOE Joint Genome Institute"/>
            <consortium name="Mycorrhizal Genomics Consortium"/>
            <person name="Kohler A."/>
            <person name="Kuo A."/>
            <person name="Nagy L.G."/>
            <person name="Floudas D."/>
            <person name="Copeland A."/>
            <person name="Barry K.W."/>
            <person name="Cichocki N."/>
            <person name="Veneault-Fourrey C."/>
            <person name="LaButti K."/>
            <person name="Lindquist E.A."/>
            <person name="Lipzen A."/>
            <person name="Lundell T."/>
            <person name="Morin E."/>
            <person name="Murat C."/>
            <person name="Riley R."/>
            <person name="Ohm R."/>
            <person name="Sun H."/>
            <person name="Tunlid A."/>
            <person name="Henrissat B."/>
            <person name="Grigoriev I.V."/>
            <person name="Hibbett D.S."/>
            <person name="Martin F."/>
        </authorList>
    </citation>
    <scope>NUCLEOTIDE SEQUENCE [LARGE SCALE GENOMIC DNA]</scope>
    <source>
        <strain evidence="2">F 1598</strain>
    </source>
</reference>
<accession>A0A0C3EI17</accession>
<dbReference type="AlphaFoldDB" id="A0A0C3EI17"/>
<protein>
    <submittedName>
        <fullName evidence="1">Uncharacterized protein</fullName>
    </submittedName>
</protein>
<dbReference type="InParanoid" id="A0A0C3EI17"/>
<organism evidence="1 2">
    <name type="scientific">Piloderma croceum (strain F 1598)</name>
    <dbReference type="NCBI Taxonomy" id="765440"/>
    <lineage>
        <taxon>Eukaryota</taxon>
        <taxon>Fungi</taxon>
        <taxon>Dikarya</taxon>
        <taxon>Basidiomycota</taxon>
        <taxon>Agaricomycotina</taxon>
        <taxon>Agaricomycetes</taxon>
        <taxon>Agaricomycetidae</taxon>
        <taxon>Atheliales</taxon>
        <taxon>Atheliaceae</taxon>
        <taxon>Piloderma</taxon>
    </lineage>
</organism>
<gene>
    <name evidence="1" type="ORF">PILCRDRAFT_16279</name>
</gene>